<evidence type="ECO:0000259" key="1">
    <source>
        <dbReference type="Pfam" id="PF14111"/>
    </source>
</evidence>
<reference evidence="2 3" key="1">
    <citation type="journal article" date="2021" name="Hortic Res">
        <title>Chromosome-scale assembly of the Dendrobium chrysotoxum genome enhances the understanding of orchid evolution.</title>
        <authorList>
            <person name="Zhang Y."/>
            <person name="Zhang G.Q."/>
            <person name="Zhang D."/>
            <person name="Liu X.D."/>
            <person name="Xu X.Y."/>
            <person name="Sun W.H."/>
            <person name="Yu X."/>
            <person name="Zhu X."/>
            <person name="Wang Z.W."/>
            <person name="Zhao X."/>
            <person name="Zhong W.Y."/>
            <person name="Chen H."/>
            <person name="Yin W.L."/>
            <person name="Huang T."/>
            <person name="Niu S.C."/>
            <person name="Liu Z.J."/>
        </authorList>
    </citation>
    <scope>NUCLEOTIDE SEQUENCE [LARGE SCALE GENOMIC DNA]</scope>
    <source>
        <strain evidence="2">Lindl</strain>
    </source>
</reference>
<feature type="domain" description="DUF4283" evidence="1">
    <location>
        <begin position="208"/>
        <end position="285"/>
    </location>
</feature>
<accession>A0AAV7HN12</accession>
<dbReference type="PANTHER" id="PTHR31286">
    <property type="entry name" value="GLYCINE-RICH CELL WALL STRUCTURAL PROTEIN 1.8-LIKE"/>
    <property type="match status" value="1"/>
</dbReference>
<evidence type="ECO:0000313" key="2">
    <source>
        <dbReference type="EMBL" id="KAH0470307.1"/>
    </source>
</evidence>
<organism evidence="2 3">
    <name type="scientific">Dendrobium chrysotoxum</name>
    <name type="common">Orchid</name>
    <dbReference type="NCBI Taxonomy" id="161865"/>
    <lineage>
        <taxon>Eukaryota</taxon>
        <taxon>Viridiplantae</taxon>
        <taxon>Streptophyta</taxon>
        <taxon>Embryophyta</taxon>
        <taxon>Tracheophyta</taxon>
        <taxon>Spermatophyta</taxon>
        <taxon>Magnoliopsida</taxon>
        <taxon>Liliopsida</taxon>
        <taxon>Asparagales</taxon>
        <taxon>Orchidaceae</taxon>
        <taxon>Epidendroideae</taxon>
        <taxon>Malaxideae</taxon>
        <taxon>Dendrobiinae</taxon>
        <taxon>Dendrobium</taxon>
    </lineage>
</organism>
<keyword evidence="3" id="KW-1185">Reference proteome</keyword>
<dbReference type="Proteomes" id="UP000775213">
    <property type="component" value="Unassembled WGS sequence"/>
</dbReference>
<proteinExistence type="predicted"/>
<gene>
    <name evidence="2" type="ORF">IEQ34_000030</name>
</gene>
<comment type="caution">
    <text evidence="2">The sequence shown here is derived from an EMBL/GenBank/DDBJ whole genome shotgun (WGS) entry which is preliminary data.</text>
</comment>
<dbReference type="PANTHER" id="PTHR31286:SF180">
    <property type="entry name" value="OS10G0362600 PROTEIN"/>
    <property type="match status" value="1"/>
</dbReference>
<dbReference type="InterPro" id="IPR025558">
    <property type="entry name" value="DUF4283"/>
</dbReference>
<dbReference type="EMBL" id="JAGFBR010000001">
    <property type="protein sequence ID" value="KAH0470307.1"/>
    <property type="molecule type" value="Genomic_DNA"/>
</dbReference>
<dbReference type="AlphaFoldDB" id="A0AAV7HN12"/>
<name>A0AAV7HN12_DENCH</name>
<protein>
    <recommendedName>
        <fullName evidence="1">DUF4283 domain-containing protein</fullName>
    </recommendedName>
</protein>
<sequence>MGGSFVRRSGVLCPLQVEAKGVRGFSARFRWKQKEFVGSLPASGGSERSSKVLCLLQEEAKGGRAQGILDIVLKLVEYEGLSHLCFHYGFIGHKVESYPHKAKLQLDSHIKSTLPSFVMEVQNNDNPMFFYLCKVLAIIDYSDSRMEANRLHDLGFLNARMQYHSFLVALSGSFSLNIFPNLKTMTLCGLPYLWISKEDNLALVAPSKFSLVGKFLACRLPLDLIRMFFFNLKLVGDFSVTLLNPKNVLFKLVKDLDYCRVFSHQSYFMRNYYMKLTKWSPLFDVDMESPIIPILGHSSLDCHKLHPPFCPVTIKSVPPYIIGGVVVSRPIDFLAVTDAHNTFIFIHIMESPPFFKVLNVVDSKSLANKEASFT</sequence>
<evidence type="ECO:0000313" key="3">
    <source>
        <dbReference type="Proteomes" id="UP000775213"/>
    </source>
</evidence>
<dbReference type="Pfam" id="PF14111">
    <property type="entry name" value="DUF4283"/>
    <property type="match status" value="1"/>
</dbReference>
<dbReference type="InterPro" id="IPR040256">
    <property type="entry name" value="At4g02000-like"/>
</dbReference>